<evidence type="ECO:0000313" key="2">
    <source>
        <dbReference type="Proteomes" id="UP000238426"/>
    </source>
</evidence>
<dbReference type="AlphaFoldDB" id="A0A2T1NEK7"/>
<gene>
    <name evidence="1" type="ORF">C7H52_06340</name>
</gene>
<reference evidence="1 2" key="1">
    <citation type="submission" date="2018-03" db="EMBL/GenBank/DDBJ databases">
        <title>Mesoflavibacter sp. HG37 and Mesoflavibacter sp. HG96 sp.nov., two marine bacteria isolated from seawater of Western Pacific Ocean.</title>
        <authorList>
            <person name="Cheng H."/>
            <person name="Wu Y.-H."/>
            <person name="Guo L.-L."/>
            <person name="Xu X.-W."/>
        </authorList>
    </citation>
    <scope>NUCLEOTIDE SEQUENCE [LARGE SCALE GENOMIC DNA]</scope>
    <source>
        <strain evidence="1 2">KCTC 32269</strain>
    </source>
</reference>
<proteinExistence type="predicted"/>
<dbReference type="RefSeq" id="WP_106463029.1">
    <property type="nucleotide sequence ID" value="NZ_PXOQ01000007.1"/>
</dbReference>
<sequence length="63" mass="7320">MSITNHTLTGIVLYFKDKPIGYKFKLYDTLGVWELISKDKAIYVIKNTHTNQIVTTTMQQQIN</sequence>
<accession>A0A2T1NEK7</accession>
<keyword evidence="2" id="KW-1185">Reference proteome</keyword>
<name>A0A2T1NEK7_9FLAO</name>
<evidence type="ECO:0000313" key="1">
    <source>
        <dbReference type="EMBL" id="PSG90888.1"/>
    </source>
</evidence>
<protein>
    <submittedName>
        <fullName evidence="1">Uncharacterized protein</fullName>
    </submittedName>
</protein>
<dbReference type="EMBL" id="PXOQ01000007">
    <property type="protein sequence ID" value="PSG90888.1"/>
    <property type="molecule type" value="Genomic_DNA"/>
</dbReference>
<organism evidence="1 2">
    <name type="scientific">Aurantibacter aestuarii</name>
    <dbReference type="NCBI Taxonomy" id="1266046"/>
    <lineage>
        <taxon>Bacteria</taxon>
        <taxon>Pseudomonadati</taxon>
        <taxon>Bacteroidota</taxon>
        <taxon>Flavobacteriia</taxon>
        <taxon>Flavobacteriales</taxon>
        <taxon>Flavobacteriaceae</taxon>
        <taxon>Aurantibacter</taxon>
    </lineage>
</organism>
<comment type="caution">
    <text evidence="1">The sequence shown here is derived from an EMBL/GenBank/DDBJ whole genome shotgun (WGS) entry which is preliminary data.</text>
</comment>
<dbReference type="Proteomes" id="UP000238426">
    <property type="component" value="Unassembled WGS sequence"/>
</dbReference>